<comment type="subunit">
    <text evidence="13 14">F-type ATPases have 2 components, F(1) - the catalytic core - and F(0) - the membrane proton channel. F(1) has five subunits: alpha(3), beta(3), gamma(1), delta(1), epsilon(1). F(0) has three main subunits: a(1), b(2) and c(10-14). The alpha and beta chains form an alternating ring which encloses part of the gamma chain. F(1) is attached to F(0) by a central stalk formed by the gamma and epsilon chains, while a peripheral stalk is formed by the delta and b chains.</text>
</comment>
<gene>
    <name evidence="14" type="primary">atpF</name>
    <name evidence="17" type="ORF">FVP33_17055</name>
</gene>
<accession>A0A5C8UL32</accession>
<comment type="function">
    <text evidence="12 14">F(1)F(0) ATP synthase produces ATP from ADP in the presence of a proton or sodium gradient. F-type ATPases consist of two structural domains, F(1) containing the extramembraneous catalytic core and F(0) containing the membrane proton channel, linked together by a central stalk and a peripheral stalk. During catalysis, ATP synthesis in the catalytic domain of F(1) is coupled via a rotary mechanism of the central stalk subunits to proton translocation.</text>
</comment>
<dbReference type="InterPro" id="IPR028987">
    <property type="entry name" value="ATP_synth_B-like_membr_sf"/>
</dbReference>
<evidence type="ECO:0000256" key="7">
    <source>
        <dbReference type="ARBA" id="ARBA00022781"/>
    </source>
</evidence>
<comment type="caution">
    <text evidence="17">The sequence shown here is derived from an EMBL/GenBank/DDBJ whole genome shotgun (WGS) entry which is preliminary data.</text>
</comment>
<keyword evidence="5 14" id="KW-0138">CF(0)</keyword>
<evidence type="ECO:0000256" key="1">
    <source>
        <dbReference type="ARBA" id="ARBA00004162"/>
    </source>
</evidence>
<evidence type="ECO:0000256" key="16">
    <source>
        <dbReference type="SAM" id="Coils"/>
    </source>
</evidence>
<evidence type="ECO:0000256" key="12">
    <source>
        <dbReference type="ARBA" id="ARBA00025198"/>
    </source>
</evidence>
<evidence type="ECO:0000313" key="17">
    <source>
        <dbReference type="EMBL" id="TXN28544.1"/>
    </source>
</evidence>
<dbReference type="SUPFAM" id="SSF81573">
    <property type="entry name" value="F1F0 ATP synthase subunit B, membrane domain"/>
    <property type="match status" value="1"/>
</dbReference>
<keyword evidence="10 14" id="KW-0472">Membrane</keyword>
<dbReference type="NCBIfam" id="TIGR01144">
    <property type="entry name" value="ATP_synt_b"/>
    <property type="match status" value="1"/>
</dbReference>
<evidence type="ECO:0000313" key="18">
    <source>
        <dbReference type="Proteomes" id="UP000321379"/>
    </source>
</evidence>
<evidence type="ECO:0000256" key="8">
    <source>
        <dbReference type="ARBA" id="ARBA00022989"/>
    </source>
</evidence>
<sequence>MLRTVFSAAAEAQHNPLIPGIPDLIWSAVCFIALLVFFWKKILPSVQQNLDARAEVIEGGIKKAEIAQAEAAAALEKYTEQLAEARAEAGTIREQARQDGVKILNELKEQAAAEAARVTASASAQIEAERQSALVSLRAEVGSLAIDLASGVIGQSLSDDAKAASLVDQFLADLEKSENSAKPESVN</sequence>
<keyword evidence="3 14" id="KW-0813">Transport</keyword>
<keyword evidence="11 14" id="KW-0066">ATP synthesis</keyword>
<dbReference type="GO" id="GO:0005886">
    <property type="term" value="C:plasma membrane"/>
    <property type="evidence" value="ECO:0007669"/>
    <property type="project" value="UniProtKB-SubCell"/>
</dbReference>
<keyword evidence="9 14" id="KW-0406">Ion transport</keyword>
<evidence type="ECO:0000256" key="2">
    <source>
        <dbReference type="ARBA" id="ARBA00005513"/>
    </source>
</evidence>
<feature type="transmembrane region" description="Helical" evidence="14">
    <location>
        <begin position="24"/>
        <end position="43"/>
    </location>
</feature>
<dbReference type="Gene3D" id="1.20.5.620">
    <property type="entry name" value="F1F0 ATP synthase subunit B, membrane domain"/>
    <property type="match status" value="1"/>
</dbReference>
<dbReference type="Pfam" id="PF00430">
    <property type="entry name" value="ATP-synt_B"/>
    <property type="match status" value="1"/>
</dbReference>
<keyword evidence="6 14" id="KW-0812">Transmembrane</keyword>
<keyword evidence="8 14" id="KW-1133">Transmembrane helix</keyword>
<dbReference type="InterPro" id="IPR002146">
    <property type="entry name" value="ATP_synth_b/b'su_bac/chlpt"/>
</dbReference>
<keyword evidence="16" id="KW-0175">Coiled coil</keyword>
<keyword evidence="7 14" id="KW-0375">Hydrogen ion transport</keyword>
<dbReference type="PANTHER" id="PTHR33445:SF1">
    <property type="entry name" value="ATP SYNTHASE SUBUNIT B"/>
    <property type="match status" value="1"/>
</dbReference>
<protein>
    <recommendedName>
        <fullName evidence="14">ATP synthase subunit b</fullName>
    </recommendedName>
    <alternativeName>
        <fullName evidence="14">ATP synthase F(0) sector subunit b</fullName>
    </alternativeName>
    <alternativeName>
        <fullName evidence="14">ATPase subunit I</fullName>
    </alternativeName>
    <alternativeName>
        <fullName evidence="14">F-type ATPase subunit b</fullName>
        <shortName evidence="14">F-ATPase subunit b</shortName>
    </alternativeName>
</protein>
<evidence type="ECO:0000256" key="15">
    <source>
        <dbReference type="RuleBase" id="RU003848"/>
    </source>
</evidence>
<feature type="coiled-coil region" evidence="16">
    <location>
        <begin position="61"/>
        <end position="95"/>
    </location>
</feature>
<comment type="subcellular location">
    <subcellularLocation>
        <location evidence="1 14">Cell membrane</location>
        <topology evidence="1 14">Single-pass membrane protein</topology>
    </subcellularLocation>
</comment>
<evidence type="ECO:0000256" key="11">
    <source>
        <dbReference type="ARBA" id="ARBA00023310"/>
    </source>
</evidence>
<dbReference type="EMBL" id="VRMG01000013">
    <property type="protein sequence ID" value="TXN28544.1"/>
    <property type="molecule type" value="Genomic_DNA"/>
</dbReference>
<dbReference type="RefSeq" id="WP_147784897.1">
    <property type="nucleotide sequence ID" value="NZ_VRMG01000013.1"/>
</dbReference>
<dbReference type="HAMAP" id="MF_01398">
    <property type="entry name" value="ATP_synth_b_bprime"/>
    <property type="match status" value="1"/>
</dbReference>
<name>A0A5C8UL32_9MICO</name>
<dbReference type="InterPro" id="IPR050059">
    <property type="entry name" value="ATP_synthase_B_chain"/>
</dbReference>
<dbReference type="GO" id="GO:0046933">
    <property type="term" value="F:proton-transporting ATP synthase activity, rotational mechanism"/>
    <property type="evidence" value="ECO:0007669"/>
    <property type="project" value="UniProtKB-UniRule"/>
</dbReference>
<dbReference type="NCBIfam" id="NF004412">
    <property type="entry name" value="PRK05759.1-3"/>
    <property type="match status" value="1"/>
</dbReference>
<evidence type="ECO:0000256" key="3">
    <source>
        <dbReference type="ARBA" id="ARBA00022448"/>
    </source>
</evidence>
<evidence type="ECO:0000256" key="5">
    <source>
        <dbReference type="ARBA" id="ARBA00022547"/>
    </source>
</evidence>
<organism evidence="17 18">
    <name type="scientific">Lacisediminihabitans profunda</name>
    <dbReference type="NCBI Taxonomy" id="2594790"/>
    <lineage>
        <taxon>Bacteria</taxon>
        <taxon>Bacillati</taxon>
        <taxon>Actinomycetota</taxon>
        <taxon>Actinomycetes</taxon>
        <taxon>Micrococcales</taxon>
        <taxon>Microbacteriaceae</taxon>
        <taxon>Lacisediminihabitans</taxon>
    </lineage>
</organism>
<evidence type="ECO:0000256" key="10">
    <source>
        <dbReference type="ARBA" id="ARBA00023136"/>
    </source>
</evidence>
<comment type="function">
    <text evidence="14">Component of the F(0) channel, it forms part of the peripheral stalk, linking F(1) to F(0).</text>
</comment>
<evidence type="ECO:0000256" key="9">
    <source>
        <dbReference type="ARBA" id="ARBA00023065"/>
    </source>
</evidence>
<reference evidence="17 18" key="1">
    <citation type="submission" date="2019-08" db="EMBL/GenBank/DDBJ databases">
        <title>Bacterial whole genome sequence for Glaciihabitans sp. CHu50b-6-2.</title>
        <authorList>
            <person name="Jin L."/>
        </authorList>
    </citation>
    <scope>NUCLEOTIDE SEQUENCE [LARGE SCALE GENOMIC DNA]</scope>
    <source>
        <strain evidence="17 18">CHu50b-6-2</strain>
    </source>
</reference>
<evidence type="ECO:0000256" key="4">
    <source>
        <dbReference type="ARBA" id="ARBA00022475"/>
    </source>
</evidence>
<evidence type="ECO:0000256" key="13">
    <source>
        <dbReference type="ARBA" id="ARBA00025830"/>
    </source>
</evidence>
<dbReference type="CDD" id="cd06503">
    <property type="entry name" value="ATP-synt_Fo_b"/>
    <property type="match status" value="1"/>
</dbReference>
<dbReference type="Proteomes" id="UP000321379">
    <property type="component" value="Unassembled WGS sequence"/>
</dbReference>
<dbReference type="GO" id="GO:0046961">
    <property type="term" value="F:proton-transporting ATPase activity, rotational mechanism"/>
    <property type="evidence" value="ECO:0007669"/>
    <property type="project" value="TreeGrafter"/>
</dbReference>
<keyword evidence="18" id="KW-1185">Reference proteome</keyword>
<dbReference type="AlphaFoldDB" id="A0A5C8UL32"/>
<proteinExistence type="inferred from homology"/>
<dbReference type="PANTHER" id="PTHR33445">
    <property type="entry name" value="ATP SYNTHASE SUBUNIT B', CHLOROPLASTIC"/>
    <property type="match status" value="1"/>
</dbReference>
<evidence type="ECO:0000256" key="14">
    <source>
        <dbReference type="HAMAP-Rule" id="MF_01398"/>
    </source>
</evidence>
<dbReference type="GO" id="GO:0045259">
    <property type="term" value="C:proton-transporting ATP synthase complex"/>
    <property type="evidence" value="ECO:0007669"/>
    <property type="project" value="UniProtKB-KW"/>
</dbReference>
<comment type="similarity">
    <text evidence="2 14 15">Belongs to the ATPase B chain family.</text>
</comment>
<evidence type="ECO:0000256" key="6">
    <source>
        <dbReference type="ARBA" id="ARBA00022692"/>
    </source>
</evidence>
<keyword evidence="4 14" id="KW-1003">Cell membrane</keyword>
<dbReference type="InterPro" id="IPR005864">
    <property type="entry name" value="ATP_synth_F0_bsu_bac"/>
</dbReference>